<evidence type="ECO:0000313" key="2">
    <source>
        <dbReference type="Proteomes" id="UP001327093"/>
    </source>
</evidence>
<accession>A0ABU6A740</accession>
<dbReference type="RefSeq" id="WP_324264882.1">
    <property type="nucleotide sequence ID" value="NZ_JAWLNX010000004.1"/>
</dbReference>
<dbReference type="EMBL" id="JAWLNX010000004">
    <property type="protein sequence ID" value="MEB3367331.1"/>
    <property type="molecule type" value="Genomic_DNA"/>
</dbReference>
<organism evidence="1 2">
    <name type="scientific">Saccharopolyspora mangrovi</name>
    <dbReference type="NCBI Taxonomy" id="3082379"/>
    <lineage>
        <taxon>Bacteria</taxon>
        <taxon>Bacillati</taxon>
        <taxon>Actinomycetota</taxon>
        <taxon>Actinomycetes</taxon>
        <taxon>Pseudonocardiales</taxon>
        <taxon>Pseudonocardiaceae</taxon>
        <taxon>Saccharopolyspora</taxon>
    </lineage>
</organism>
<comment type="caution">
    <text evidence="1">The sequence shown here is derived from an EMBL/GenBank/DDBJ whole genome shotgun (WGS) entry which is preliminary data.</text>
</comment>
<gene>
    <name evidence="1" type="ORF">R4I43_07925</name>
</gene>
<name>A0ABU6A740_9PSEU</name>
<protein>
    <submittedName>
        <fullName evidence="1">Uncharacterized protein</fullName>
    </submittedName>
</protein>
<dbReference type="Proteomes" id="UP001327093">
    <property type="component" value="Unassembled WGS sequence"/>
</dbReference>
<keyword evidence="2" id="KW-1185">Reference proteome</keyword>
<evidence type="ECO:0000313" key="1">
    <source>
        <dbReference type="EMBL" id="MEB3367331.1"/>
    </source>
</evidence>
<proteinExistence type="predicted"/>
<reference evidence="1 2" key="1">
    <citation type="submission" date="2023-10" db="EMBL/GenBank/DDBJ databases">
        <title>Saccharopolyspora sp. nov., isolated from mangrove soil.</title>
        <authorList>
            <person name="Lu Y."/>
            <person name="Liu W."/>
        </authorList>
    </citation>
    <scope>NUCLEOTIDE SEQUENCE [LARGE SCALE GENOMIC DNA]</scope>
    <source>
        <strain evidence="1 2">S2-29</strain>
    </source>
</reference>
<sequence length="57" mass="6602">MSTDTKTRILLKNLAPLREQAEPYDDWRRLDREAADAADRIRDFELPGRSEAATAER</sequence>